<dbReference type="Proteomes" id="UP001177212">
    <property type="component" value="Unassembled WGS sequence"/>
</dbReference>
<evidence type="ECO:0000313" key="1">
    <source>
        <dbReference type="EMBL" id="MDP2565395.1"/>
    </source>
</evidence>
<proteinExistence type="predicted"/>
<protein>
    <submittedName>
        <fullName evidence="1">Uncharacterized protein</fullName>
    </submittedName>
</protein>
<gene>
    <name evidence="1" type="ORF">Q8W34_12190</name>
</gene>
<accession>A0ABT9FF23</accession>
<comment type="caution">
    <text evidence="1">The sequence shown here is derived from an EMBL/GenBank/DDBJ whole genome shotgun (WGS) entry which is preliminary data.</text>
</comment>
<organism evidence="1 2">
    <name type="scientific">Pseudoalteromonas marina</name>
    <dbReference type="NCBI Taxonomy" id="267375"/>
    <lineage>
        <taxon>Bacteria</taxon>
        <taxon>Pseudomonadati</taxon>
        <taxon>Pseudomonadota</taxon>
        <taxon>Gammaproteobacteria</taxon>
        <taxon>Alteromonadales</taxon>
        <taxon>Pseudoalteromonadaceae</taxon>
        <taxon>Pseudoalteromonas</taxon>
    </lineage>
</organism>
<keyword evidence="2" id="KW-1185">Reference proteome</keyword>
<evidence type="ECO:0000313" key="2">
    <source>
        <dbReference type="Proteomes" id="UP001177212"/>
    </source>
</evidence>
<sequence>MKHKVLITISVIAVSFATIFTLHYSPEPNLSVQQSAIESNKNTPVIDMKPIQTLSTGKNVLPITDKSNSTTQEQLDKPEQQVLTAEVFSDEFVSTENGKEFVSKKALDDVFKNDTSLLLQRMSDIEYSEVAQIRKDKLNEFIINELKDVTILQQDLECAGKVCAIELTYTQSSNQASIDTLSSFSKNYSFQQFTETESGDKKLKALYIATDNPSGLSLSDS</sequence>
<dbReference type="RefSeq" id="WP_271480376.1">
    <property type="nucleotide sequence ID" value="NZ_JAUYVT010000011.1"/>
</dbReference>
<name>A0ABT9FF23_9GAMM</name>
<reference evidence="1" key="1">
    <citation type="submission" date="2023-07" db="EMBL/GenBank/DDBJ databases">
        <title>Genome content predicts the carbon catabolic preferences of heterotrophic bacteria.</title>
        <authorList>
            <person name="Gralka M."/>
        </authorList>
    </citation>
    <scope>NUCLEOTIDE SEQUENCE</scope>
    <source>
        <strain evidence="1">4G09</strain>
    </source>
</reference>
<dbReference type="EMBL" id="JAUYVT010000011">
    <property type="protein sequence ID" value="MDP2565395.1"/>
    <property type="molecule type" value="Genomic_DNA"/>
</dbReference>